<dbReference type="Proteomes" id="UP000293874">
    <property type="component" value="Unassembled WGS sequence"/>
</dbReference>
<accession>A0A4Q7N1F4</accession>
<sequence>MKLYNRQKPATLILSCCLLTSLLFIVSCRKEKAPEPSNLDKNYFVIEDNPSDPVDHSIYTFYKSTGIATFYTDSIYKKRVSREGEIPERFAYIKLTLNYTPLGNPDVYSELLSSRANIQSLLHLLETDIIPKLPSAAIIPSILLIDSFSDHTYKNVQIPHGLTSICGFNTVGITVAEVEMMNNEERKMYAASILAGIAVTKINELYAGQLQKEFFSISRAATSATLPVDIYSNYPWFLLLTPGMEPAPLDIGFLFYPTTVFLPGDYPNQPREVDDLRAFLTAAFYYTTAEFTDLHQQETLVLQKFNIIRRFVKDAGFSIPE</sequence>
<protein>
    <recommendedName>
        <fullName evidence="3">Lipoprotein</fullName>
    </recommendedName>
</protein>
<keyword evidence="2" id="KW-1185">Reference proteome</keyword>
<dbReference type="AlphaFoldDB" id="A0A4Q7N1F4"/>
<dbReference type="PROSITE" id="PS51257">
    <property type="entry name" value="PROKAR_LIPOPROTEIN"/>
    <property type="match status" value="1"/>
</dbReference>
<dbReference type="RefSeq" id="WP_158644039.1">
    <property type="nucleotide sequence ID" value="NZ_CP042431.1"/>
</dbReference>
<gene>
    <name evidence="1" type="ORF">EV199_1313</name>
</gene>
<dbReference type="EMBL" id="SGXA01000001">
    <property type="protein sequence ID" value="RZS75447.1"/>
    <property type="molecule type" value="Genomic_DNA"/>
</dbReference>
<evidence type="ECO:0008006" key="3">
    <source>
        <dbReference type="Google" id="ProtNLM"/>
    </source>
</evidence>
<evidence type="ECO:0000313" key="1">
    <source>
        <dbReference type="EMBL" id="RZS75447.1"/>
    </source>
</evidence>
<name>A0A4Q7N1F4_9BACT</name>
<comment type="caution">
    <text evidence="1">The sequence shown here is derived from an EMBL/GenBank/DDBJ whole genome shotgun (WGS) entry which is preliminary data.</text>
</comment>
<organism evidence="1 2">
    <name type="scientific">Pseudobacter ginsenosidimutans</name>
    <dbReference type="NCBI Taxonomy" id="661488"/>
    <lineage>
        <taxon>Bacteria</taxon>
        <taxon>Pseudomonadati</taxon>
        <taxon>Bacteroidota</taxon>
        <taxon>Chitinophagia</taxon>
        <taxon>Chitinophagales</taxon>
        <taxon>Chitinophagaceae</taxon>
        <taxon>Pseudobacter</taxon>
    </lineage>
</organism>
<dbReference type="OrthoDB" id="636744at2"/>
<reference evidence="1 2" key="1">
    <citation type="submission" date="2019-02" db="EMBL/GenBank/DDBJ databases">
        <title>Genomic Encyclopedia of Type Strains, Phase IV (KMG-IV): sequencing the most valuable type-strain genomes for metagenomic binning, comparative biology and taxonomic classification.</title>
        <authorList>
            <person name="Goeker M."/>
        </authorList>
    </citation>
    <scope>NUCLEOTIDE SEQUENCE [LARGE SCALE GENOMIC DNA]</scope>
    <source>
        <strain evidence="1 2">DSM 18116</strain>
    </source>
</reference>
<proteinExistence type="predicted"/>
<evidence type="ECO:0000313" key="2">
    <source>
        <dbReference type="Proteomes" id="UP000293874"/>
    </source>
</evidence>